<dbReference type="RefSeq" id="WP_271472077.1">
    <property type="nucleotide sequence ID" value="NZ_JANEWF010000037.1"/>
</dbReference>
<protein>
    <submittedName>
        <fullName evidence="2">Uncharacterized protein</fullName>
    </submittedName>
</protein>
<dbReference type="EMBL" id="JANEWF010000037">
    <property type="protein sequence ID" value="MDA8485966.1"/>
    <property type="molecule type" value="Genomic_DNA"/>
</dbReference>
<keyword evidence="1" id="KW-1133">Transmembrane helix</keyword>
<keyword evidence="1" id="KW-0812">Transmembrane</keyword>
<sequence length="195" mass="21940">MLCEFIDSLVLWGSSVFVSAHEFGRASSNYGSLVAALMATFIAAPIIFLIKENKNRGSDFSGVFWMKSTTLETSYNPYRGLQVFHTLVIYSDGYSVGGTSEKTGEISSVESKEYVGKDRRRGTVTGRIERNYTRQSFLHLHIVENGERRDSTLYIKVPIKSINKRRLQLGGEFYSTAANSTGNIVWKRNSFSEHP</sequence>
<feature type="transmembrane region" description="Helical" evidence="1">
    <location>
        <begin position="30"/>
        <end position="50"/>
    </location>
</feature>
<name>A0ABT4YB39_METRE</name>
<accession>A0ABT4YB39</accession>
<proteinExistence type="predicted"/>
<gene>
    <name evidence="2" type="ORF">NNO07_23120</name>
</gene>
<reference evidence="2 3" key="1">
    <citation type="submission" date="2022-07" db="EMBL/GenBank/DDBJ databases">
        <title>Genome Analysis of Selected Gammaproteobacteria from Nigerian Food snails.</title>
        <authorList>
            <person name="Okafor A.C."/>
        </authorList>
    </citation>
    <scope>NUCLEOTIDE SEQUENCE [LARGE SCALE GENOMIC DNA]</scope>
    <source>
        <strain evidence="2 3">Awg 2</strain>
    </source>
</reference>
<keyword evidence="1" id="KW-0472">Membrane</keyword>
<keyword evidence="3" id="KW-1185">Reference proteome</keyword>
<comment type="caution">
    <text evidence="2">The sequence shown here is derived from an EMBL/GenBank/DDBJ whole genome shotgun (WGS) entry which is preliminary data.</text>
</comment>
<evidence type="ECO:0000313" key="2">
    <source>
        <dbReference type="EMBL" id="MDA8485966.1"/>
    </source>
</evidence>
<evidence type="ECO:0000313" key="3">
    <source>
        <dbReference type="Proteomes" id="UP001211689"/>
    </source>
</evidence>
<organism evidence="2 3">
    <name type="scientific">Metapseudomonas resinovorans</name>
    <name type="common">Pseudomonas resinovorans</name>
    <dbReference type="NCBI Taxonomy" id="53412"/>
    <lineage>
        <taxon>Bacteria</taxon>
        <taxon>Pseudomonadati</taxon>
        <taxon>Pseudomonadota</taxon>
        <taxon>Gammaproteobacteria</taxon>
        <taxon>Pseudomonadales</taxon>
        <taxon>Pseudomonadaceae</taxon>
        <taxon>Metapseudomonas</taxon>
    </lineage>
</organism>
<dbReference type="Proteomes" id="UP001211689">
    <property type="component" value="Unassembled WGS sequence"/>
</dbReference>
<evidence type="ECO:0000256" key="1">
    <source>
        <dbReference type="SAM" id="Phobius"/>
    </source>
</evidence>